<evidence type="ECO:0008006" key="3">
    <source>
        <dbReference type="Google" id="ProtNLM"/>
    </source>
</evidence>
<dbReference type="RefSeq" id="WP_204423944.1">
    <property type="nucleotide sequence ID" value="NZ_CP070228.1"/>
</dbReference>
<reference evidence="1 2" key="1">
    <citation type="submission" date="2021-02" db="EMBL/GenBank/DDBJ databases">
        <title>Complete Genome Sequence of Arcanobacterium phocisimile strain DSM 26142T from a harbour seal.</title>
        <authorList>
            <person name="Borowiak M."/>
            <person name="Alssahen M."/>
            <person name="Malorny B."/>
            <person name="Laemmler C."/>
            <person name="Siebert U."/>
            <person name="Ploetz M."/>
            <person name="Abdulmawjood A."/>
        </authorList>
    </citation>
    <scope>NUCLEOTIDE SEQUENCE [LARGE SCALE GENOMIC DNA]</scope>
    <source>
        <strain evidence="1 2">DSM 26142</strain>
    </source>
</reference>
<dbReference type="Proteomes" id="UP000602653">
    <property type="component" value="Chromosome"/>
</dbReference>
<sequence length="476" mass="49447">MKFKPLVSAIAILALAGGVVVGGLAMKPIVHESVEPTRYLPEGQTFALACTPGLRRTVEEGVNVTQEAESVLAGASVFVHNGQWFDNRSQTLTSPPTISATRQDFAPELGAGTVLTSSSDVSAKRFMGGSYARIGGGDMRGLAVNPCQWTRQSMWLVGSKAQTGTYNVVSIANPGQNPITVTLTAYGERGQVDLTSSQQIAIAPQSTTELNMDGLIPDTQQLALHLSSDSGTFAATMQTNELEGFTPSGVSVISNSEIATKIVIPGIVVPEKVAADASIPAEERTATLRIVNPHADELTAQISLIGETEQPLPGTPEVTVPAQSVLDLTLDGLPAGTYAVQISADQPMTASAEIALASGGASDHAWIASQTPIRAGGAAIGVGDARLIAVSPDESEVTVTGYDETGKETYSTTERLSGTQMIDIAPGTHFVWLDSSRLLNVGVEITTPLNNGTGIAYVPLVSQGAQDQAITISVGP</sequence>
<name>A0ABX7IJ41_9ACTO</name>
<proteinExistence type="predicted"/>
<dbReference type="Pfam" id="PF18986">
    <property type="entry name" value="DUF5719"/>
    <property type="match status" value="1"/>
</dbReference>
<accession>A0ABX7IJ41</accession>
<evidence type="ECO:0000313" key="1">
    <source>
        <dbReference type="EMBL" id="QRV01868.1"/>
    </source>
</evidence>
<organism evidence="1 2">
    <name type="scientific">Arcanobacterium phocisimile</name>
    <dbReference type="NCBI Taxonomy" id="1302235"/>
    <lineage>
        <taxon>Bacteria</taxon>
        <taxon>Bacillati</taxon>
        <taxon>Actinomycetota</taxon>
        <taxon>Actinomycetes</taxon>
        <taxon>Actinomycetales</taxon>
        <taxon>Actinomycetaceae</taxon>
        <taxon>Arcanobacterium</taxon>
    </lineage>
</organism>
<evidence type="ECO:0000313" key="2">
    <source>
        <dbReference type="Proteomes" id="UP000602653"/>
    </source>
</evidence>
<gene>
    <name evidence="1" type="ORF">JTE88_07215</name>
</gene>
<protein>
    <recommendedName>
        <fullName evidence="3">Secreted protein</fullName>
    </recommendedName>
</protein>
<dbReference type="InterPro" id="IPR043777">
    <property type="entry name" value="DUF5719"/>
</dbReference>
<keyword evidence="2" id="KW-1185">Reference proteome</keyword>
<dbReference type="EMBL" id="CP070228">
    <property type="protein sequence ID" value="QRV01868.1"/>
    <property type="molecule type" value="Genomic_DNA"/>
</dbReference>